<evidence type="ECO:0000256" key="1">
    <source>
        <dbReference type="SAM" id="MobiDB-lite"/>
    </source>
</evidence>
<accession>A0A644Y5G7</accession>
<organism evidence="2">
    <name type="scientific">bioreactor metagenome</name>
    <dbReference type="NCBI Taxonomy" id="1076179"/>
    <lineage>
        <taxon>unclassified sequences</taxon>
        <taxon>metagenomes</taxon>
        <taxon>ecological metagenomes</taxon>
    </lineage>
</organism>
<sequence>MQLKIRRRGKYLGKREKTPLRKDMVKRSAGRRRRSGRLLKRVVTGGHVSDELLLRIGQHGPLAGDQAKLQPLLAVLNGDGDTLIQGILRGKALNPDGIKITHGNQVHQRRPPIYIDDAGGIVQIGLMVLCGNIIDKILILSYIAHKPVVPQILQRDGNIPVQQFMVFGDYNVRRHGDKRRQLQPFFGNKLVKALRLMACKVNAPYIANAFLHIRHHIQRGPLVQKISKLRKPLAAGAYLVKAFHRMGIFRHGEPHAVPLRLCPAGDLLEALHLLENDLRVLQKGLSLGRKRDALLGPLKQGHPRVRLHVPNDVAEMRLGNV</sequence>
<gene>
    <name evidence="2" type="ORF">SDC9_70266</name>
</gene>
<comment type="caution">
    <text evidence="2">The sequence shown here is derived from an EMBL/GenBank/DDBJ whole genome shotgun (WGS) entry which is preliminary data.</text>
</comment>
<reference evidence="2" key="1">
    <citation type="submission" date="2019-08" db="EMBL/GenBank/DDBJ databases">
        <authorList>
            <person name="Kucharzyk K."/>
            <person name="Murdoch R.W."/>
            <person name="Higgins S."/>
            <person name="Loffler F."/>
        </authorList>
    </citation>
    <scope>NUCLEOTIDE SEQUENCE</scope>
</reference>
<feature type="compositionally biased region" description="Basic and acidic residues" evidence="1">
    <location>
        <begin position="13"/>
        <end position="26"/>
    </location>
</feature>
<feature type="compositionally biased region" description="Basic residues" evidence="1">
    <location>
        <begin position="1"/>
        <end position="12"/>
    </location>
</feature>
<proteinExistence type="predicted"/>
<feature type="region of interest" description="Disordered" evidence="1">
    <location>
        <begin position="1"/>
        <end position="33"/>
    </location>
</feature>
<evidence type="ECO:0000313" key="2">
    <source>
        <dbReference type="EMBL" id="MPM23792.1"/>
    </source>
</evidence>
<dbReference type="EMBL" id="VSSQ01004113">
    <property type="protein sequence ID" value="MPM23792.1"/>
    <property type="molecule type" value="Genomic_DNA"/>
</dbReference>
<name>A0A644Y5G7_9ZZZZ</name>
<protein>
    <submittedName>
        <fullName evidence="2">Uncharacterized protein</fullName>
    </submittedName>
</protein>
<dbReference type="AlphaFoldDB" id="A0A644Y5G7"/>